<keyword evidence="1 3" id="KW-0378">Hydrolase</keyword>
<sequence length="278" mass="30317">MKIAAAQTIVSPDITANGRTIRSMIAATAADGARVINFCEGALSGYSKSQILHPEDWASFDWRQQEAELRAIADLCGDLRIFAVVGGAHRLAEGYPPHNSLYVFSETGALLTRYDKRFLSNSELGGWYSPGTAPITFDINGYRFGCAICIEATFPEVFQEYANLGVDAVFFSSYGIPEYFQIALRAHAGLNCIWIGAATPAQKAAKGPASIIGPDGKWVAQCAATPEPGLATAVLNRDDPAYDIPLQKARPWRLKARQGDIYRERMADDPRSEDRSGY</sequence>
<gene>
    <name evidence="3" type="ORF">AS026_23240</name>
</gene>
<dbReference type="OrthoDB" id="9811121at2"/>
<dbReference type="Pfam" id="PF00795">
    <property type="entry name" value="CN_hydrolase"/>
    <property type="match status" value="1"/>
</dbReference>
<dbReference type="GO" id="GO:0016811">
    <property type="term" value="F:hydrolase activity, acting on carbon-nitrogen (but not peptide) bonds, in linear amides"/>
    <property type="evidence" value="ECO:0007669"/>
    <property type="project" value="TreeGrafter"/>
</dbReference>
<dbReference type="PROSITE" id="PS50263">
    <property type="entry name" value="CN_HYDROLASE"/>
    <property type="match status" value="1"/>
</dbReference>
<dbReference type="AlphaFoldDB" id="A0A120FEJ9"/>
<evidence type="ECO:0000256" key="1">
    <source>
        <dbReference type="ARBA" id="ARBA00022801"/>
    </source>
</evidence>
<keyword evidence="4" id="KW-1185">Reference proteome</keyword>
<dbReference type="PANTHER" id="PTHR43674:SF16">
    <property type="entry name" value="CARBON-NITROGEN FAMILY, PUTATIVE (AFU_ORTHOLOGUE AFUA_5G02350)-RELATED"/>
    <property type="match status" value="1"/>
</dbReference>
<dbReference type="Proteomes" id="UP000068164">
    <property type="component" value="Unassembled WGS sequence"/>
</dbReference>
<dbReference type="PANTHER" id="PTHR43674">
    <property type="entry name" value="NITRILASE C965.09-RELATED"/>
    <property type="match status" value="1"/>
</dbReference>
<dbReference type="Gene3D" id="3.60.110.10">
    <property type="entry name" value="Carbon-nitrogen hydrolase"/>
    <property type="match status" value="1"/>
</dbReference>
<organism evidence="3 4">
    <name type="scientific">Rhizobium altiplani</name>
    <dbReference type="NCBI Taxonomy" id="1864509"/>
    <lineage>
        <taxon>Bacteria</taxon>
        <taxon>Pseudomonadati</taxon>
        <taxon>Pseudomonadota</taxon>
        <taxon>Alphaproteobacteria</taxon>
        <taxon>Hyphomicrobiales</taxon>
        <taxon>Rhizobiaceae</taxon>
        <taxon>Rhizobium/Agrobacterium group</taxon>
        <taxon>Rhizobium</taxon>
    </lineage>
</organism>
<evidence type="ECO:0000313" key="3">
    <source>
        <dbReference type="EMBL" id="KWV41314.1"/>
    </source>
</evidence>
<dbReference type="InterPro" id="IPR003010">
    <property type="entry name" value="C-N_Hydrolase"/>
</dbReference>
<name>A0A120FEJ9_9HYPH</name>
<dbReference type="EMBL" id="LNCD01000140">
    <property type="protein sequence ID" value="KWV41314.1"/>
    <property type="molecule type" value="Genomic_DNA"/>
</dbReference>
<evidence type="ECO:0000313" key="4">
    <source>
        <dbReference type="Proteomes" id="UP000068164"/>
    </source>
</evidence>
<feature type="domain" description="CN hydrolase" evidence="2">
    <location>
        <begin position="1"/>
        <end position="237"/>
    </location>
</feature>
<dbReference type="SUPFAM" id="SSF56317">
    <property type="entry name" value="Carbon-nitrogen hydrolase"/>
    <property type="match status" value="1"/>
</dbReference>
<evidence type="ECO:0000259" key="2">
    <source>
        <dbReference type="PROSITE" id="PS50263"/>
    </source>
</evidence>
<protein>
    <submittedName>
        <fullName evidence="3">Hydrolase</fullName>
    </submittedName>
</protein>
<accession>A0A120FEJ9</accession>
<dbReference type="InterPro" id="IPR050345">
    <property type="entry name" value="Aliph_Amidase/BUP"/>
</dbReference>
<comment type="caution">
    <text evidence="3">The sequence shown here is derived from an EMBL/GenBank/DDBJ whole genome shotgun (WGS) entry which is preliminary data.</text>
</comment>
<dbReference type="InterPro" id="IPR036526">
    <property type="entry name" value="C-N_Hydrolase_sf"/>
</dbReference>
<dbReference type="RefSeq" id="WP_062375532.1">
    <property type="nucleotide sequence ID" value="NZ_LNCD01000140.1"/>
</dbReference>
<dbReference type="CDD" id="cd07197">
    <property type="entry name" value="nitrilase"/>
    <property type="match status" value="1"/>
</dbReference>
<proteinExistence type="predicted"/>
<reference evidence="3 4" key="1">
    <citation type="submission" date="2015-11" db="EMBL/GenBank/DDBJ databases">
        <title>Draft Genome Sequence of the Strain BR 10423 (Rhizobium sp.) isolated from nodules of Mimosa pudica.</title>
        <authorList>
            <person name="Barauna A.C."/>
            <person name="Zilli J.E."/>
            <person name="Simoes-Araujo J.L."/>
            <person name="Reis V.M."/>
            <person name="James E.K."/>
            <person name="Reis F.B.Jr."/>
            <person name="Rouws L.F."/>
            <person name="Passos S.R."/>
            <person name="Gois S.R."/>
        </authorList>
    </citation>
    <scope>NUCLEOTIDE SEQUENCE [LARGE SCALE GENOMIC DNA]</scope>
    <source>
        <strain evidence="3 4">BR10423</strain>
    </source>
</reference>